<protein>
    <submittedName>
        <fullName evidence="1">Uncharacterized protein</fullName>
    </submittedName>
</protein>
<sequence>MNKVHTILVEDFEAAQKTLKFCSKDQRRDTAKSCGGRKRARAIPSLKLLMTTAAKRQEAQHSICAYALKHVRHTEYPLPWKYHATPTQEGSARP</sequence>
<accession>A0AAN9LL62</accession>
<gene>
    <name evidence="1" type="ORF">VNO77_16723</name>
</gene>
<evidence type="ECO:0000313" key="1">
    <source>
        <dbReference type="EMBL" id="KAK7336189.1"/>
    </source>
</evidence>
<keyword evidence="2" id="KW-1185">Reference proteome</keyword>
<dbReference type="EMBL" id="JAYMYQ010000004">
    <property type="protein sequence ID" value="KAK7336189.1"/>
    <property type="molecule type" value="Genomic_DNA"/>
</dbReference>
<dbReference type="AlphaFoldDB" id="A0AAN9LL62"/>
<comment type="caution">
    <text evidence="1">The sequence shown here is derived from an EMBL/GenBank/DDBJ whole genome shotgun (WGS) entry which is preliminary data.</text>
</comment>
<name>A0AAN9LL62_CANGL</name>
<evidence type="ECO:0000313" key="2">
    <source>
        <dbReference type="Proteomes" id="UP001367508"/>
    </source>
</evidence>
<organism evidence="1 2">
    <name type="scientific">Canavalia gladiata</name>
    <name type="common">Sword bean</name>
    <name type="synonym">Dolichos gladiatus</name>
    <dbReference type="NCBI Taxonomy" id="3824"/>
    <lineage>
        <taxon>Eukaryota</taxon>
        <taxon>Viridiplantae</taxon>
        <taxon>Streptophyta</taxon>
        <taxon>Embryophyta</taxon>
        <taxon>Tracheophyta</taxon>
        <taxon>Spermatophyta</taxon>
        <taxon>Magnoliopsida</taxon>
        <taxon>eudicotyledons</taxon>
        <taxon>Gunneridae</taxon>
        <taxon>Pentapetalae</taxon>
        <taxon>rosids</taxon>
        <taxon>fabids</taxon>
        <taxon>Fabales</taxon>
        <taxon>Fabaceae</taxon>
        <taxon>Papilionoideae</taxon>
        <taxon>50 kb inversion clade</taxon>
        <taxon>NPAAA clade</taxon>
        <taxon>indigoferoid/millettioid clade</taxon>
        <taxon>Phaseoleae</taxon>
        <taxon>Canavalia</taxon>
    </lineage>
</organism>
<reference evidence="1 2" key="1">
    <citation type="submission" date="2024-01" db="EMBL/GenBank/DDBJ databases">
        <title>The genomes of 5 underutilized Papilionoideae crops provide insights into root nodulation and disease resistanc.</title>
        <authorList>
            <person name="Jiang F."/>
        </authorList>
    </citation>
    <scope>NUCLEOTIDE SEQUENCE [LARGE SCALE GENOMIC DNA]</scope>
    <source>
        <strain evidence="1">LVBAO_FW01</strain>
        <tissue evidence="1">Leaves</tissue>
    </source>
</reference>
<dbReference type="Proteomes" id="UP001367508">
    <property type="component" value="Unassembled WGS sequence"/>
</dbReference>
<proteinExistence type="predicted"/>